<protein>
    <submittedName>
        <fullName evidence="1">Uncharacterized protein</fullName>
    </submittedName>
</protein>
<organism evidence="1 2">
    <name type="scientific">Amycolatopsis viridis</name>
    <dbReference type="NCBI Taxonomy" id="185678"/>
    <lineage>
        <taxon>Bacteria</taxon>
        <taxon>Bacillati</taxon>
        <taxon>Actinomycetota</taxon>
        <taxon>Actinomycetes</taxon>
        <taxon>Pseudonocardiales</taxon>
        <taxon>Pseudonocardiaceae</taxon>
        <taxon>Amycolatopsis</taxon>
    </lineage>
</organism>
<comment type="caution">
    <text evidence="1">The sequence shown here is derived from an EMBL/GenBank/DDBJ whole genome shotgun (WGS) entry which is preliminary data.</text>
</comment>
<dbReference type="EMBL" id="JAANOU010000001">
    <property type="protein sequence ID" value="NIH77916.1"/>
    <property type="molecule type" value="Genomic_DNA"/>
</dbReference>
<dbReference type="Proteomes" id="UP000754495">
    <property type="component" value="Unassembled WGS sequence"/>
</dbReference>
<evidence type="ECO:0000313" key="1">
    <source>
        <dbReference type="EMBL" id="NIH77916.1"/>
    </source>
</evidence>
<keyword evidence="2" id="KW-1185">Reference proteome</keyword>
<accession>A0ABX0SRD0</accession>
<sequence length="36" mass="3888">MLRHRAGHAGQPSQPGRFHVRVVIIAAFALPPAART</sequence>
<reference evidence="1 2" key="1">
    <citation type="submission" date="2020-03" db="EMBL/GenBank/DDBJ databases">
        <title>Sequencing the genomes of 1000 actinobacteria strains.</title>
        <authorList>
            <person name="Klenk H.-P."/>
        </authorList>
    </citation>
    <scope>NUCLEOTIDE SEQUENCE [LARGE SCALE GENOMIC DNA]</scope>
    <source>
        <strain evidence="1 2">DSM 45668</strain>
    </source>
</reference>
<proteinExistence type="predicted"/>
<evidence type="ECO:0000313" key="2">
    <source>
        <dbReference type="Proteomes" id="UP000754495"/>
    </source>
</evidence>
<name>A0ABX0SRD0_9PSEU</name>
<gene>
    <name evidence="1" type="ORF">FHX46_000446</name>
</gene>